<dbReference type="GO" id="GO:0004527">
    <property type="term" value="F:exonuclease activity"/>
    <property type="evidence" value="ECO:0007669"/>
    <property type="project" value="UniProtKB-KW"/>
</dbReference>
<dbReference type="InterPro" id="IPR036397">
    <property type="entry name" value="RNaseH_sf"/>
</dbReference>
<dbReference type="InterPro" id="IPR050066">
    <property type="entry name" value="UvrABC_protein_C"/>
</dbReference>
<gene>
    <name evidence="2" type="ORF">AGRA3207_006733</name>
</gene>
<keyword evidence="3" id="KW-1185">Reference proteome</keyword>
<feature type="domain" description="GIY-YIG" evidence="1">
    <location>
        <begin position="221"/>
        <end position="299"/>
    </location>
</feature>
<name>A0ABX8R2F0_9ACTN</name>
<keyword evidence="2" id="KW-0378">Hydrolase</keyword>
<dbReference type="InterPro" id="IPR012337">
    <property type="entry name" value="RNaseH-like_sf"/>
</dbReference>
<dbReference type="InterPro" id="IPR006054">
    <property type="entry name" value="DnaQ"/>
</dbReference>
<dbReference type="InterPro" id="IPR000305">
    <property type="entry name" value="GIY-YIG_endonuc"/>
</dbReference>
<dbReference type="Pfam" id="PF00929">
    <property type="entry name" value="RNase_T"/>
    <property type="match status" value="1"/>
</dbReference>
<evidence type="ECO:0000313" key="3">
    <source>
        <dbReference type="Proteomes" id="UP001049518"/>
    </source>
</evidence>
<accession>A0ABX8R2F0</accession>
<dbReference type="Pfam" id="PF01541">
    <property type="entry name" value="GIY-YIG"/>
    <property type="match status" value="1"/>
</dbReference>
<dbReference type="Gene3D" id="3.40.1440.10">
    <property type="entry name" value="GIY-YIG endonuclease"/>
    <property type="match status" value="1"/>
</dbReference>
<sequence length="591" mass="63868">MTAAHVQGTLDDLGTPLSEVTFVVVDLETTGGSAADSAITEIGAVKVRGGAELGELGTLVDPGGPVPPFITALTGITTAMVTAAPRMDSVLPAFLEFARGCVLVAHNAPFDIGFLKAACAVHGYPWPGFTVVDTVDLARRVLSKDEVPNCKLGTLARFFRTVNQPTHRALADARATVEVLHGLIERLGSFGVTSLEEMRGFAKAPTPEQRRKRHLADDVPSVPGVYLFEDDAGEALYVGKSGDLRSRVRSYFTGSETRRRVREMVGLAERVRTIACATGLEAEVRELRLIAEHKPRYNRRSKFPERAIWLKLTAEQFPRLSIVRECRDDGACYLGPISSRRQAEEARAALHEAVPLRQCTQRLTLRLIERGRARACALAEIGRCGAPCDGRESEGDYGVHATTARTIMEGDVRPVVAAAQVRIDRLSAELRYEEAAAQRDRLAAFVRAAARGQRLGALARLPQMVAARPAFDNGWELAVVRYGRLAAAGTVPPGADPWPYVRALTATAETVFPPAGGAPGGVALGAAPSAGATAEEMECVLRWLDLPGVRLVELDGEWTCPAHGAEGLRRWIDNAYTRHDPDSAERARPLR</sequence>
<proteinExistence type="predicted"/>
<protein>
    <submittedName>
        <fullName evidence="2">DEDD exonuclease domain-containing protein</fullName>
    </submittedName>
</protein>
<dbReference type="NCBIfam" id="NF005907">
    <property type="entry name" value="PRK07883.1-5"/>
    <property type="match status" value="1"/>
</dbReference>
<organism evidence="2 3">
    <name type="scientific">Actinomadura graeca</name>
    <dbReference type="NCBI Taxonomy" id="2750812"/>
    <lineage>
        <taxon>Bacteria</taxon>
        <taxon>Bacillati</taxon>
        <taxon>Actinomycetota</taxon>
        <taxon>Actinomycetes</taxon>
        <taxon>Streptosporangiales</taxon>
        <taxon>Thermomonosporaceae</taxon>
        <taxon>Actinomadura</taxon>
    </lineage>
</organism>
<dbReference type="Proteomes" id="UP001049518">
    <property type="component" value="Chromosome"/>
</dbReference>
<reference evidence="2" key="1">
    <citation type="submission" date="2020-07" db="EMBL/GenBank/DDBJ databases">
        <authorList>
            <person name="Tarantini F.S."/>
            <person name="Hong K.W."/>
            <person name="Chan K.G."/>
        </authorList>
    </citation>
    <scope>NUCLEOTIDE SEQUENCE</scope>
    <source>
        <strain evidence="2">32-07</strain>
    </source>
</reference>
<dbReference type="PANTHER" id="PTHR30562">
    <property type="entry name" value="UVRC/OXIDOREDUCTASE"/>
    <property type="match status" value="1"/>
</dbReference>
<dbReference type="SUPFAM" id="SSF82771">
    <property type="entry name" value="GIY-YIG endonuclease"/>
    <property type="match status" value="1"/>
</dbReference>
<dbReference type="PANTHER" id="PTHR30562:SF1">
    <property type="entry name" value="UVRABC SYSTEM PROTEIN C"/>
    <property type="match status" value="1"/>
</dbReference>
<keyword evidence="2" id="KW-0540">Nuclease</keyword>
<dbReference type="CDD" id="cd10434">
    <property type="entry name" value="GIY-YIG_UvrC_Cho"/>
    <property type="match status" value="1"/>
</dbReference>
<dbReference type="InterPro" id="IPR013520">
    <property type="entry name" value="Ribonucl_H"/>
</dbReference>
<dbReference type="SMART" id="SM00465">
    <property type="entry name" value="GIYc"/>
    <property type="match status" value="1"/>
</dbReference>
<dbReference type="SMART" id="SM00479">
    <property type="entry name" value="EXOIII"/>
    <property type="match status" value="1"/>
</dbReference>
<evidence type="ECO:0000313" key="2">
    <source>
        <dbReference type="EMBL" id="QXJ25261.1"/>
    </source>
</evidence>
<dbReference type="NCBIfam" id="NF005905">
    <property type="entry name" value="PRK07883.1-3"/>
    <property type="match status" value="1"/>
</dbReference>
<dbReference type="Gene3D" id="3.30.420.10">
    <property type="entry name" value="Ribonuclease H-like superfamily/Ribonuclease H"/>
    <property type="match status" value="1"/>
</dbReference>
<dbReference type="EMBL" id="CP059572">
    <property type="protein sequence ID" value="QXJ25261.1"/>
    <property type="molecule type" value="Genomic_DNA"/>
</dbReference>
<keyword evidence="2" id="KW-0269">Exonuclease</keyword>
<dbReference type="RefSeq" id="WP_231331196.1">
    <property type="nucleotide sequence ID" value="NZ_CP059572.1"/>
</dbReference>
<dbReference type="InterPro" id="IPR035901">
    <property type="entry name" value="GIY-YIG_endonuc_sf"/>
</dbReference>
<dbReference type="SUPFAM" id="SSF53098">
    <property type="entry name" value="Ribonuclease H-like"/>
    <property type="match status" value="1"/>
</dbReference>
<dbReference type="NCBIfam" id="TIGR00573">
    <property type="entry name" value="dnaq"/>
    <property type="match status" value="1"/>
</dbReference>
<dbReference type="InterPro" id="IPR047296">
    <property type="entry name" value="GIY-YIG_UvrC_Cho"/>
</dbReference>
<dbReference type="CDD" id="cd06127">
    <property type="entry name" value="DEDDh"/>
    <property type="match status" value="1"/>
</dbReference>
<evidence type="ECO:0000259" key="1">
    <source>
        <dbReference type="PROSITE" id="PS50164"/>
    </source>
</evidence>
<dbReference type="PROSITE" id="PS50164">
    <property type="entry name" value="GIY_YIG"/>
    <property type="match status" value="1"/>
</dbReference>